<feature type="domain" description="ImpA N-terminal" evidence="1">
    <location>
        <begin position="37"/>
        <end position="158"/>
    </location>
</feature>
<dbReference type="Proteomes" id="UP000289650">
    <property type="component" value="Unassembled WGS sequence"/>
</dbReference>
<accession>A0A4Q2AD22</accession>
<dbReference type="InterPro" id="IPR010657">
    <property type="entry name" value="ImpA_N"/>
</dbReference>
<organism evidence="2 3">
    <name type="scientific">Burkholderia stabilis</name>
    <dbReference type="NCBI Taxonomy" id="95485"/>
    <lineage>
        <taxon>Bacteria</taxon>
        <taxon>Pseudomonadati</taxon>
        <taxon>Pseudomonadota</taxon>
        <taxon>Betaproteobacteria</taxon>
        <taxon>Burkholderiales</taxon>
        <taxon>Burkholderiaceae</taxon>
        <taxon>Burkholderia</taxon>
        <taxon>Burkholderia cepacia complex</taxon>
    </lineage>
</organism>
<dbReference type="OrthoDB" id="9771118at2"/>
<evidence type="ECO:0000313" key="2">
    <source>
        <dbReference type="EMBL" id="RXV67247.1"/>
    </source>
</evidence>
<gene>
    <name evidence="2" type="primary">tssA</name>
    <name evidence="2" type="ORF">D1006_18315</name>
</gene>
<dbReference type="PANTHER" id="PTHR37951:SF1">
    <property type="entry name" value="TYPE VI SECRETION SYSTEM COMPONENT TSSA1"/>
    <property type="match status" value="1"/>
</dbReference>
<comment type="caution">
    <text evidence="2">The sequence shown here is derived from an EMBL/GenBank/DDBJ whole genome shotgun (WGS) entry which is preliminary data.</text>
</comment>
<name>A0A4Q2AD22_9BURK</name>
<dbReference type="AlphaFoldDB" id="A0A4Q2AD22"/>
<evidence type="ECO:0000313" key="3">
    <source>
        <dbReference type="Proteomes" id="UP000289650"/>
    </source>
</evidence>
<dbReference type="Pfam" id="PF06812">
    <property type="entry name" value="ImpA_N"/>
    <property type="match status" value="1"/>
</dbReference>
<proteinExistence type="predicted"/>
<evidence type="ECO:0000259" key="1">
    <source>
        <dbReference type="Pfam" id="PF06812"/>
    </source>
</evidence>
<dbReference type="NCBIfam" id="TIGR03363">
    <property type="entry name" value="VI_chp_8"/>
    <property type="match status" value="1"/>
</dbReference>
<reference evidence="2 3" key="1">
    <citation type="submission" date="2018-08" db="EMBL/GenBank/DDBJ databases">
        <title>Mountain-cultivated ginseng endophyte, Burkholderia stabilis and its activity against ginseng root rot disease.</title>
        <authorList>
            <person name="Tapan Kumar M."/>
            <person name="Bae H."/>
            <person name="Shanmugam G."/>
            <person name="Jeon J."/>
        </authorList>
    </citation>
    <scope>NUCLEOTIDE SEQUENCE [LARGE SCALE GENOMIC DNA]</scope>
    <source>
        <strain evidence="2 3">EB159</strain>
    </source>
</reference>
<dbReference type="PANTHER" id="PTHR37951">
    <property type="entry name" value="CYTOPLASMIC PROTEIN-RELATED"/>
    <property type="match status" value="1"/>
</dbReference>
<dbReference type="InterPro" id="IPR017740">
    <property type="entry name" value="TssA-like"/>
</dbReference>
<sequence>MHSNDISQAALAAAAFAPGSRGVPWATPRADLIDGLLADIAPDAPCGANLEYDAEFLQLQERATPRAEQQYGDTVIPAEAPDWRSVERLALALSARTKDLRVVAYLARSWTEQHGIPGYADALAVVANLLERRWDDLHPRLDADGEPDPTPRMNALADVAGAHDCARAARRQPLFDGGPSVRDAERLLDGRDEAGGSVAGSRDSLVAALSAARDDGTTPLDAAHAALHALDAIRVCVTDKLGREWAPDEGDAEKALQRIVREVPLPEPRPGAPDGAISALQAASGDALQAGGTQPALAAMPNGHAWRDAEVTSRDDVRLGLDKMCRYFELHEPSHPAPLLLRRAQRLLALDFYEIIRDLAPESLPKLDLLSGERSE</sequence>
<dbReference type="RefSeq" id="WP_129514910.1">
    <property type="nucleotide sequence ID" value="NZ_QWEX01000002.1"/>
</dbReference>
<protein>
    <submittedName>
        <fullName evidence="2">Type VI secretion system protein TssA</fullName>
    </submittedName>
</protein>
<dbReference type="EMBL" id="QWEX01000002">
    <property type="protein sequence ID" value="RXV67247.1"/>
    <property type="molecule type" value="Genomic_DNA"/>
</dbReference>